<proteinExistence type="predicted"/>
<reference evidence="1" key="1">
    <citation type="submission" date="2023-10" db="EMBL/GenBank/DDBJ databases">
        <title>Genome assemblies of two species of porcelain crab, Petrolisthes cinctipes and Petrolisthes manimaculis (Anomura: Porcellanidae).</title>
        <authorList>
            <person name="Angst P."/>
        </authorList>
    </citation>
    <scope>NUCLEOTIDE SEQUENCE</scope>
    <source>
        <strain evidence="1">PB745_01</strain>
        <tissue evidence="1">Gill</tissue>
    </source>
</reference>
<evidence type="ECO:0000313" key="2">
    <source>
        <dbReference type="Proteomes" id="UP001286313"/>
    </source>
</evidence>
<comment type="caution">
    <text evidence="1">The sequence shown here is derived from an EMBL/GenBank/DDBJ whole genome shotgun (WGS) entry which is preliminary data.</text>
</comment>
<sequence>MCDETNRYRQQCVPAGLELFGLPKMISWIRLTVREMYVFKKLKLEEHWYLEDVIHTPIFSKQMFRDHFRQIHSYLHSADNTYPSATDPLWILKI</sequence>
<dbReference type="EMBL" id="JAWQEG010000302">
    <property type="protein sequence ID" value="KAK3891802.1"/>
    <property type="molecule type" value="Genomic_DNA"/>
</dbReference>
<dbReference type="Proteomes" id="UP001286313">
    <property type="component" value="Unassembled WGS sequence"/>
</dbReference>
<protein>
    <submittedName>
        <fullName evidence="1">Uncharacterized protein</fullName>
    </submittedName>
</protein>
<accession>A0AAE1L1M0</accession>
<gene>
    <name evidence="1" type="ORF">Pcinc_004272</name>
</gene>
<evidence type="ECO:0000313" key="1">
    <source>
        <dbReference type="EMBL" id="KAK3891802.1"/>
    </source>
</evidence>
<dbReference type="AlphaFoldDB" id="A0AAE1L1M0"/>
<keyword evidence="2" id="KW-1185">Reference proteome</keyword>
<organism evidence="1 2">
    <name type="scientific">Petrolisthes cinctipes</name>
    <name type="common">Flat porcelain crab</name>
    <dbReference type="NCBI Taxonomy" id="88211"/>
    <lineage>
        <taxon>Eukaryota</taxon>
        <taxon>Metazoa</taxon>
        <taxon>Ecdysozoa</taxon>
        <taxon>Arthropoda</taxon>
        <taxon>Crustacea</taxon>
        <taxon>Multicrustacea</taxon>
        <taxon>Malacostraca</taxon>
        <taxon>Eumalacostraca</taxon>
        <taxon>Eucarida</taxon>
        <taxon>Decapoda</taxon>
        <taxon>Pleocyemata</taxon>
        <taxon>Anomura</taxon>
        <taxon>Galatheoidea</taxon>
        <taxon>Porcellanidae</taxon>
        <taxon>Petrolisthes</taxon>
    </lineage>
</organism>
<name>A0AAE1L1M0_PETCI</name>